<keyword evidence="3" id="KW-1185">Reference proteome</keyword>
<proteinExistence type="predicted"/>
<keyword evidence="1" id="KW-1133">Transmembrane helix</keyword>
<keyword evidence="1" id="KW-0812">Transmembrane</keyword>
<evidence type="ECO:0000313" key="2">
    <source>
        <dbReference type="EMBL" id="ALC49376.1"/>
    </source>
</evidence>
<accession>A0A0M4EUF3</accession>
<keyword evidence="1" id="KW-0472">Membrane</keyword>
<reference evidence="2 3" key="1">
    <citation type="submission" date="2015-08" db="EMBL/GenBank/DDBJ databases">
        <title>Ancestral chromatin configuration constrains chromatin evolution on differentiating sex chromosomes in Drosophila.</title>
        <authorList>
            <person name="Zhou Q."/>
            <person name="Bachtrog D."/>
        </authorList>
    </citation>
    <scope>NUCLEOTIDE SEQUENCE [LARGE SCALE GENOMIC DNA]</scope>
    <source>
        <tissue evidence="2">Whole larvae</tissue>
    </source>
</reference>
<name>A0A0M4EUF3_DROBS</name>
<evidence type="ECO:0000256" key="1">
    <source>
        <dbReference type="SAM" id="Phobius"/>
    </source>
</evidence>
<dbReference type="AlphaFoldDB" id="A0A0M4EUF3"/>
<dbReference type="EMBL" id="CP012528">
    <property type="protein sequence ID" value="ALC49376.1"/>
    <property type="molecule type" value="Genomic_DNA"/>
</dbReference>
<gene>
    <name evidence="2" type="ORF">Dbus_chrXg1232</name>
</gene>
<feature type="transmembrane region" description="Helical" evidence="1">
    <location>
        <begin position="39"/>
        <end position="61"/>
    </location>
</feature>
<organism evidence="2 3">
    <name type="scientific">Drosophila busckii</name>
    <name type="common">Fruit fly</name>
    <dbReference type="NCBI Taxonomy" id="30019"/>
    <lineage>
        <taxon>Eukaryota</taxon>
        <taxon>Metazoa</taxon>
        <taxon>Ecdysozoa</taxon>
        <taxon>Arthropoda</taxon>
        <taxon>Hexapoda</taxon>
        <taxon>Insecta</taxon>
        <taxon>Pterygota</taxon>
        <taxon>Neoptera</taxon>
        <taxon>Endopterygota</taxon>
        <taxon>Diptera</taxon>
        <taxon>Brachycera</taxon>
        <taxon>Muscomorpha</taxon>
        <taxon>Ephydroidea</taxon>
        <taxon>Drosophilidae</taxon>
        <taxon>Drosophila</taxon>
    </lineage>
</organism>
<evidence type="ECO:0000313" key="3">
    <source>
        <dbReference type="Proteomes" id="UP000494163"/>
    </source>
</evidence>
<sequence>MLSFTRAEQAVALIRIQFLESSKFQLNAKISEFLVLKAAMWFDCWDCLQFVVLFFCFYYIMQISRRDYLIMQQLSGETTEL</sequence>
<dbReference type="Proteomes" id="UP000494163">
    <property type="component" value="Chromosome X"/>
</dbReference>
<protein>
    <submittedName>
        <fullName evidence="2">Maker334</fullName>
    </submittedName>
</protein>